<name>A0A3S1DBJ2_9BACL</name>
<evidence type="ECO:0000313" key="2">
    <source>
        <dbReference type="Proteomes" id="UP000272464"/>
    </source>
</evidence>
<dbReference type="AlphaFoldDB" id="A0A3S1DBJ2"/>
<gene>
    <name evidence="1" type="ORF">EJP77_06325</name>
</gene>
<comment type="caution">
    <text evidence="1">The sequence shown here is derived from an EMBL/GenBank/DDBJ whole genome shotgun (WGS) entry which is preliminary data.</text>
</comment>
<dbReference type="EMBL" id="RZNX01000002">
    <property type="protein sequence ID" value="RUT33773.1"/>
    <property type="molecule type" value="Genomic_DNA"/>
</dbReference>
<dbReference type="CDD" id="cd04647">
    <property type="entry name" value="LbH_MAT_like"/>
    <property type="match status" value="1"/>
</dbReference>
<keyword evidence="2" id="KW-1185">Reference proteome</keyword>
<dbReference type="Gene3D" id="2.160.10.10">
    <property type="entry name" value="Hexapeptide repeat proteins"/>
    <property type="match status" value="1"/>
</dbReference>
<evidence type="ECO:0000313" key="1">
    <source>
        <dbReference type="EMBL" id="RUT33773.1"/>
    </source>
</evidence>
<dbReference type="InterPro" id="IPR051159">
    <property type="entry name" value="Hexapeptide_acetyltransf"/>
</dbReference>
<accession>A0A3S1DBJ2</accession>
<dbReference type="Pfam" id="PF00132">
    <property type="entry name" value="Hexapep"/>
    <property type="match status" value="1"/>
</dbReference>
<keyword evidence="1" id="KW-0808">Transferase</keyword>
<sequence>MLQISDQANISKYADIEPSVRGTKIIIHDGVMIDSFVKIKPVGGDGDVIIGKNTNINSGCVLYSGNGITIGESVQIASNCTLAPVNHEYQSKEVTIKEQRFMPSRGGILIEDDVWIGANSVILDGAIIRKGAVIGANSLVNGEIEEYSVNVGSPVRKIGERT</sequence>
<dbReference type="PANTHER" id="PTHR23416">
    <property type="entry name" value="SIALIC ACID SYNTHASE-RELATED"/>
    <property type="match status" value="1"/>
</dbReference>
<dbReference type="SUPFAM" id="SSF51161">
    <property type="entry name" value="Trimeric LpxA-like enzymes"/>
    <property type="match status" value="1"/>
</dbReference>
<reference evidence="1 2" key="1">
    <citation type="submission" date="2018-12" db="EMBL/GenBank/DDBJ databases">
        <authorList>
            <person name="Sun L."/>
            <person name="Chen Z."/>
        </authorList>
    </citation>
    <scope>NUCLEOTIDE SEQUENCE [LARGE SCALE GENOMIC DNA]</scope>
    <source>
        <strain evidence="1 2">3-5-3</strain>
    </source>
</reference>
<dbReference type="InterPro" id="IPR001451">
    <property type="entry name" value="Hexapep"/>
</dbReference>
<proteinExistence type="predicted"/>
<dbReference type="GO" id="GO:0016746">
    <property type="term" value="F:acyltransferase activity"/>
    <property type="evidence" value="ECO:0007669"/>
    <property type="project" value="UniProtKB-KW"/>
</dbReference>
<dbReference type="InterPro" id="IPR011004">
    <property type="entry name" value="Trimer_LpxA-like_sf"/>
</dbReference>
<dbReference type="OrthoDB" id="9801697at2"/>
<protein>
    <submittedName>
        <fullName evidence="1">Acyltransferase</fullName>
    </submittedName>
</protein>
<organism evidence="1 2">
    <name type="scientific">Paenibacillus zeisoli</name>
    <dbReference type="NCBI Taxonomy" id="2496267"/>
    <lineage>
        <taxon>Bacteria</taxon>
        <taxon>Bacillati</taxon>
        <taxon>Bacillota</taxon>
        <taxon>Bacilli</taxon>
        <taxon>Bacillales</taxon>
        <taxon>Paenibacillaceae</taxon>
        <taxon>Paenibacillus</taxon>
    </lineage>
</organism>
<dbReference type="Proteomes" id="UP000272464">
    <property type="component" value="Unassembled WGS sequence"/>
</dbReference>
<keyword evidence="1" id="KW-0012">Acyltransferase</keyword>
<dbReference type="Pfam" id="PF14602">
    <property type="entry name" value="Hexapep_2"/>
    <property type="match status" value="1"/>
</dbReference>